<keyword evidence="2" id="KW-0560">Oxidoreductase</keyword>
<reference evidence="3 4" key="1">
    <citation type="submission" date="2013-03" db="EMBL/GenBank/DDBJ databases">
        <title>The Genome Sequence of Cladophialophora carrionii CBS 160.54.</title>
        <authorList>
            <consortium name="The Broad Institute Genomics Platform"/>
            <person name="Cuomo C."/>
            <person name="de Hoog S."/>
            <person name="Gorbushina A."/>
            <person name="Walker B."/>
            <person name="Young S.K."/>
            <person name="Zeng Q."/>
            <person name="Gargeya S."/>
            <person name="Fitzgerald M."/>
            <person name="Haas B."/>
            <person name="Abouelleil A."/>
            <person name="Allen A.W."/>
            <person name="Alvarado L."/>
            <person name="Arachchi H.M."/>
            <person name="Berlin A.M."/>
            <person name="Chapman S.B."/>
            <person name="Gainer-Dewar J."/>
            <person name="Goldberg J."/>
            <person name="Griggs A."/>
            <person name="Gujja S."/>
            <person name="Hansen M."/>
            <person name="Howarth C."/>
            <person name="Imamovic A."/>
            <person name="Ireland A."/>
            <person name="Larimer J."/>
            <person name="McCowan C."/>
            <person name="Murphy C."/>
            <person name="Pearson M."/>
            <person name="Poon T.W."/>
            <person name="Priest M."/>
            <person name="Roberts A."/>
            <person name="Saif S."/>
            <person name="Shea T."/>
            <person name="Sisk P."/>
            <person name="Sykes S."/>
            <person name="Wortman J."/>
            <person name="Nusbaum C."/>
            <person name="Birren B."/>
        </authorList>
    </citation>
    <scope>NUCLEOTIDE SEQUENCE [LARGE SCALE GENOMIC DNA]</scope>
    <source>
        <strain evidence="3 4">CBS 160.54</strain>
    </source>
</reference>
<comment type="similarity">
    <text evidence="1">Belongs to the short-chain dehydrogenases/reductases (SDR) family.</text>
</comment>
<dbReference type="HOGENOM" id="CLU_1377981_0_0_1"/>
<dbReference type="GeneID" id="19978696"/>
<dbReference type="SUPFAM" id="SSF51735">
    <property type="entry name" value="NAD(P)-binding Rossmann-fold domains"/>
    <property type="match status" value="1"/>
</dbReference>
<evidence type="ECO:0000256" key="1">
    <source>
        <dbReference type="ARBA" id="ARBA00006484"/>
    </source>
</evidence>
<organism evidence="3 4">
    <name type="scientific">Cladophialophora carrionii CBS 160.54</name>
    <dbReference type="NCBI Taxonomy" id="1279043"/>
    <lineage>
        <taxon>Eukaryota</taxon>
        <taxon>Fungi</taxon>
        <taxon>Dikarya</taxon>
        <taxon>Ascomycota</taxon>
        <taxon>Pezizomycotina</taxon>
        <taxon>Eurotiomycetes</taxon>
        <taxon>Chaetothyriomycetidae</taxon>
        <taxon>Chaetothyriales</taxon>
        <taxon>Herpotrichiellaceae</taxon>
        <taxon>Cladophialophora</taxon>
    </lineage>
</organism>
<accession>V9DLF5</accession>
<dbReference type="Proteomes" id="UP000030678">
    <property type="component" value="Unassembled WGS sequence"/>
</dbReference>
<dbReference type="VEuPathDB" id="FungiDB:G647_00203"/>
<evidence type="ECO:0000256" key="2">
    <source>
        <dbReference type="ARBA" id="ARBA00023002"/>
    </source>
</evidence>
<proteinExistence type="inferred from homology"/>
<dbReference type="GO" id="GO:0016491">
    <property type="term" value="F:oxidoreductase activity"/>
    <property type="evidence" value="ECO:0007669"/>
    <property type="project" value="UniProtKB-KW"/>
</dbReference>
<dbReference type="GO" id="GO:0005783">
    <property type="term" value="C:endoplasmic reticulum"/>
    <property type="evidence" value="ECO:0007669"/>
    <property type="project" value="TreeGrafter"/>
</dbReference>
<dbReference type="InterPro" id="IPR036291">
    <property type="entry name" value="NAD(P)-bd_dom_sf"/>
</dbReference>
<sequence length="198" mass="21357">MVLDVVDGLELTIQINNVGGAGSAGGGARRRAWATVAQRSASELDALINLNARFMPQMTRVLIPVLARGRGNKDLLMRQRRRRHRAAIVNAYVSRWSSSLDAELRGEGLEIDVHSLIVGAVATPNAGHDGSMAGLFCPDAETFATKALAKLGCGHVVCTPYWPHGLQVGVMACLPEWLGAKFMRDTARQALARMEKAQ</sequence>
<name>V9DLF5_9EURO</name>
<dbReference type="RefSeq" id="XP_008721828.1">
    <property type="nucleotide sequence ID" value="XM_008723606.1"/>
</dbReference>
<protein>
    <submittedName>
        <fullName evidence="3">Uncharacterized protein</fullName>
    </submittedName>
</protein>
<dbReference type="OrthoDB" id="47007at2759"/>
<gene>
    <name evidence="3" type="ORF">G647_00203</name>
</gene>
<evidence type="ECO:0000313" key="4">
    <source>
        <dbReference type="Proteomes" id="UP000030678"/>
    </source>
</evidence>
<dbReference type="PANTHER" id="PTHR43899:SF13">
    <property type="entry name" value="RH59310P"/>
    <property type="match status" value="1"/>
</dbReference>
<dbReference type="AlphaFoldDB" id="V9DLF5"/>
<dbReference type="EMBL" id="KB822697">
    <property type="protein sequence ID" value="ETI27754.1"/>
    <property type="molecule type" value="Genomic_DNA"/>
</dbReference>
<dbReference type="InterPro" id="IPR051019">
    <property type="entry name" value="VLCFA-Steroid_DH"/>
</dbReference>
<dbReference type="PANTHER" id="PTHR43899">
    <property type="entry name" value="RH59310P"/>
    <property type="match status" value="1"/>
</dbReference>
<evidence type="ECO:0000313" key="3">
    <source>
        <dbReference type="EMBL" id="ETI27754.1"/>
    </source>
</evidence>